<dbReference type="AlphaFoldDB" id="A0AAQ3URB2"/>
<evidence type="ECO:0000313" key="3">
    <source>
        <dbReference type="EMBL" id="WVZ94985.1"/>
    </source>
</evidence>
<dbReference type="PANTHER" id="PTHR36140">
    <property type="entry name" value="F-BOX DOMAIN-CONTAINING PROTEIN-RELATED"/>
    <property type="match status" value="1"/>
</dbReference>
<dbReference type="Pfam" id="PF12937">
    <property type="entry name" value="F-box-like"/>
    <property type="match status" value="1"/>
</dbReference>
<dbReference type="PANTHER" id="PTHR36140:SF1">
    <property type="entry name" value="F-BOX DOMAIN CONTAINING PROTEIN, EXPRESSED"/>
    <property type="match status" value="1"/>
</dbReference>
<proteinExistence type="predicted"/>
<accession>A0AAQ3URB2</accession>
<dbReference type="SUPFAM" id="SSF81383">
    <property type="entry name" value="F-box domain"/>
    <property type="match status" value="1"/>
</dbReference>
<protein>
    <recommendedName>
        <fullName evidence="2">F-box domain-containing protein</fullName>
    </recommendedName>
</protein>
<dbReference type="Proteomes" id="UP001341281">
    <property type="component" value="Chromosome 09"/>
</dbReference>
<evidence type="ECO:0000313" key="4">
    <source>
        <dbReference type="Proteomes" id="UP001341281"/>
    </source>
</evidence>
<dbReference type="CDD" id="cd09917">
    <property type="entry name" value="F-box_SF"/>
    <property type="match status" value="1"/>
</dbReference>
<dbReference type="Gene3D" id="1.20.1280.50">
    <property type="match status" value="1"/>
</dbReference>
<evidence type="ECO:0000259" key="2">
    <source>
        <dbReference type="Pfam" id="PF12937"/>
    </source>
</evidence>
<dbReference type="InterPro" id="IPR001810">
    <property type="entry name" value="F-box_dom"/>
</dbReference>
<organism evidence="3 4">
    <name type="scientific">Paspalum notatum var. saurae</name>
    <dbReference type="NCBI Taxonomy" id="547442"/>
    <lineage>
        <taxon>Eukaryota</taxon>
        <taxon>Viridiplantae</taxon>
        <taxon>Streptophyta</taxon>
        <taxon>Embryophyta</taxon>
        <taxon>Tracheophyta</taxon>
        <taxon>Spermatophyta</taxon>
        <taxon>Magnoliopsida</taxon>
        <taxon>Liliopsida</taxon>
        <taxon>Poales</taxon>
        <taxon>Poaceae</taxon>
        <taxon>PACMAD clade</taxon>
        <taxon>Panicoideae</taxon>
        <taxon>Andropogonodae</taxon>
        <taxon>Paspaleae</taxon>
        <taxon>Paspalinae</taxon>
        <taxon>Paspalum</taxon>
    </lineage>
</organism>
<dbReference type="EMBL" id="CP144753">
    <property type="protein sequence ID" value="WVZ94985.1"/>
    <property type="molecule type" value="Genomic_DNA"/>
</dbReference>
<evidence type="ECO:0000256" key="1">
    <source>
        <dbReference type="SAM" id="MobiDB-lite"/>
    </source>
</evidence>
<feature type="compositionally biased region" description="Basic and acidic residues" evidence="1">
    <location>
        <begin position="26"/>
        <end position="37"/>
    </location>
</feature>
<sequence length="485" mass="51688">MAPPRRGAHRRSAAAAAESPRRLSVRRGEPFKREARDGSTAAAGAGEDDDGLPLSDEALLLVFSALSAASTDLVRCAATCRRWRRLVSADAAFICRRAPPPRADPFIRTLALGLFLTRCTNHRAAPALLWFVPLSAAASRHQPALAAVADGASRVLASRGGRIVLDLRRRANSRTTHAVRLGVCDPVMGGGGVDVLPPLRGKDSPTGPFACTVITAADEHGTVTGSQSEHASSYRVLLLYNRRSFTALRCYSSDAGSWGPEAQVVGARIGRSQLRGEAPAAVVHHGVVLWPGLAVALRLDSLLQPAPAVPPAAKKSSAGKTLPPPPPRYTVAGVSLAVRQRHWGMATMTMNRLLGVMPDGELLRVEADYETIRAYWGGLKGGDDGGGMDGGCLLGEALQWKWTMKQALMGVHAVRLRWLFEKSGLFIFTAKSNASDDHDTHVYTMDVETKRFGRVATGGGGDPLLMEMCGYEMDRVALLASLGGQ</sequence>
<reference evidence="3 4" key="1">
    <citation type="submission" date="2024-02" db="EMBL/GenBank/DDBJ databases">
        <title>High-quality chromosome-scale genome assembly of Pensacola bahiagrass (Paspalum notatum Flugge var. saurae).</title>
        <authorList>
            <person name="Vega J.M."/>
            <person name="Podio M."/>
            <person name="Orjuela J."/>
            <person name="Siena L.A."/>
            <person name="Pessino S.C."/>
            <person name="Combes M.C."/>
            <person name="Mariac C."/>
            <person name="Albertini E."/>
            <person name="Pupilli F."/>
            <person name="Ortiz J.P.A."/>
            <person name="Leblanc O."/>
        </authorList>
    </citation>
    <scope>NUCLEOTIDE SEQUENCE [LARGE SCALE GENOMIC DNA]</scope>
    <source>
        <strain evidence="3">R1</strain>
        <tissue evidence="3">Leaf</tissue>
    </source>
</reference>
<dbReference type="InterPro" id="IPR036047">
    <property type="entry name" value="F-box-like_dom_sf"/>
</dbReference>
<feature type="region of interest" description="Disordered" evidence="1">
    <location>
        <begin position="1"/>
        <end position="49"/>
    </location>
</feature>
<gene>
    <name evidence="3" type="ORF">U9M48_040802</name>
</gene>
<feature type="compositionally biased region" description="Basic residues" evidence="1">
    <location>
        <begin position="1"/>
        <end position="12"/>
    </location>
</feature>
<feature type="domain" description="F-box" evidence="2">
    <location>
        <begin position="56"/>
        <end position="90"/>
    </location>
</feature>
<keyword evidence="4" id="KW-1185">Reference proteome</keyword>
<name>A0AAQ3URB2_PASNO</name>